<evidence type="ECO:0000313" key="1">
    <source>
        <dbReference type="EMBL" id="GBN91338.1"/>
    </source>
</evidence>
<comment type="caution">
    <text evidence="1">The sequence shown here is derived from an EMBL/GenBank/DDBJ whole genome shotgun (WGS) entry which is preliminary data.</text>
</comment>
<proteinExistence type="predicted"/>
<accession>A0A4Y2SSI9</accession>
<dbReference type="Proteomes" id="UP000499080">
    <property type="component" value="Unassembled WGS sequence"/>
</dbReference>
<protein>
    <submittedName>
        <fullName evidence="1">Uncharacterized protein</fullName>
    </submittedName>
</protein>
<dbReference type="AlphaFoldDB" id="A0A4Y2SSI9"/>
<evidence type="ECO:0000313" key="2">
    <source>
        <dbReference type="Proteomes" id="UP000499080"/>
    </source>
</evidence>
<dbReference type="EMBL" id="BGPR01023837">
    <property type="protein sequence ID" value="GBN91338.1"/>
    <property type="molecule type" value="Genomic_DNA"/>
</dbReference>
<sequence length="86" mass="9472">MLVSCDPSGRAAEVIMVGKGQYFLNSCPYSDSRGDGHDFIYCLLATRSASLSLLTTGWMKAKFDDRSLNELLNKFSVNSLRSDGNK</sequence>
<keyword evidence="2" id="KW-1185">Reference proteome</keyword>
<reference evidence="1 2" key="1">
    <citation type="journal article" date="2019" name="Sci. Rep.">
        <title>Orb-weaving spider Araneus ventricosus genome elucidates the spidroin gene catalogue.</title>
        <authorList>
            <person name="Kono N."/>
            <person name="Nakamura H."/>
            <person name="Ohtoshi R."/>
            <person name="Moran D.A.P."/>
            <person name="Shinohara A."/>
            <person name="Yoshida Y."/>
            <person name="Fujiwara M."/>
            <person name="Mori M."/>
            <person name="Tomita M."/>
            <person name="Arakawa K."/>
        </authorList>
    </citation>
    <scope>NUCLEOTIDE SEQUENCE [LARGE SCALE GENOMIC DNA]</scope>
</reference>
<gene>
    <name evidence="1" type="ORF">AVEN_116211_1</name>
</gene>
<name>A0A4Y2SSI9_ARAVE</name>
<organism evidence="1 2">
    <name type="scientific">Araneus ventricosus</name>
    <name type="common">Orbweaver spider</name>
    <name type="synonym">Epeira ventricosa</name>
    <dbReference type="NCBI Taxonomy" id="182803"/>
    <lineage>
        <taxon>Eukaryota</taxon>
        <taxon>Metazoa</taxon>
        <taxon>Ecdysozoa</taxon>
        <taxon>Arthropoda</taxon>
        <taxon>Chelicerata</taxon>
        <taxon>Arachnida</taxon>
        <taxon>Araneae</taxon>
        <taxon>Araneomorphae</taxon>
        <taxon>Entelegynae</taxon>
        <taxon>Araneoidea</taxon>
        <taxon>Araneidae</taxon>
        <taxon>Araneus</taxon>
    </lineage>
</organism>